<keyword evidence="4" id="KW-1185">Reference proteome</keyword>
<reference evidence="3 4" key="1">
    <citation type="journal article" date="2014" name="Int. J. Syst. Evol. Microbiol.">
        <title>Streptomyces hoynatensis sp. nov., isolated from deep marine sediment.</title>
        <authorList>
            <person name="Veyisoglu A."/>
            <person name="Sahin N."/>
        </authorList>
    </citation>
    <scope>NUCLEOTIDE SEQUENCE [LARGE SCALE GENOMIC DNA]</scope>
    <source>
        <strain evidence="3 4">KCTC 29097</strain>
    </source>
</reference>
<evidence type="ECO:0000313" key="4">
    <source>
        <dbReference type="Proteomes" id="UP000272474"/>
    </source>
</evidence>
<feature type="region of interest" description="Disordered" evidence="1">
    <location>
        <begin position="41"/>
        <end position="123"/>
    </location>
</feature>
<dbReference type="RefSeq" id="WP_120677994.1">
    <property type="nucleotide sequence ID" value="NZ_RBAL01000005.1"/>
</dbReference>
<evidence type="ECO:0000256" key="2">
    <source>
        <dbReference type="SAM" id="Phobius"/>
    </source>
</evidence>
<comment type="caution">
    <text evidence="3">The sequence shown here is derived from an EMBL/GenBank/DDBJ whole genome shotgun (WGS) entry which is preliminary data.</text>
</comment>
<feature type="compositionally biased region" description="Low complexity" evidence="1">
    <location>
        <begin position="103"/>
        <end position="117"/>
    </location>
</feature>
<dbReference type="AlphaFoldDB" id="A0A3A9Z3S7"/>
<gene>
    <name evidence="3" type="ORF">D7294_10345</name>
</gene>
<dbReference type="EMBL" id="RBAL01000005">
    <property type="protein sequence ID" value="RKN42925.1"/>
    <property type="molecule type" value="Genomic_DNA"/>
</dbReference>
<evidence type="ECO:0000313" key="3">
    <source>
        <dbReference type="EMBL" id="RKN42925.1"/>
    </source>
</evidence>
<keyword evidence="2" id="KW-1133">Transmembrane helix</keyword>
<accession>A0A3A9Z3S7</accession>
<dbReference type="OrthoDB" id="5189092at2"/>
<name>A0A3A9Z3S7_9ACTN</name>
<keyword evidence="2" id="KW-0472">Membrane</keyword>
<feature type="transmembrane region" description="Helical" evidence="2">
    <location>
        <begin position="21"/>
        <end position="38"/>
    </location>
</feature>
<proteinExistence type="predicted"/>
<protein>
    <recommendedName>
        <fullName evidence="5">DUF4232 domain-containing protein</fullName>
    </recommendedName>
</protein>
<dbReference type="Proteomes" id="UP000272474">
    <property type="component" value="Unassembled WGS sequence"/>
</dbReference>
<evidence type="ECO:0008006" key="5">
    <source>
        <dbReference type="Google" id="ProtNLM"/>
    </source>
</evidence>
<evidence type="ECO:0000256" key="1">
    <source>
        <dbReference type="SAM" id="MobiDB-lite"/>
    </source>
</evidence>
<keyword evidence="2" id="KW-0812">Transmembrane</keyword>
<sequence length="266" mass="26886">MGSLRTPVGPLPSSIYWRRRAVVLLPVVIVVLLIVWALRPSGGDDEQQTGGHDDGNGGPAESITPGPTPSESFIDERPGGRDTSSTESGEPGDEAGAGGEEGTGAADGSNGGAAADGSAGGGGDTVGIDPAGLADCLPADVSLTLSSAENDYSPEQQPRLLLTAHNESGSACRLDLGYAALTVTLADAADEQVWSSADCPEGASSDWVGIAAGGAVTRSFDWDRRHSTPQDCDGPAGEPAAPGTYLAEAQLTGFPVVQTPFLLDED</sequence>
<organism evidence="3 4">
    <name type="scientific">Streptomyces hoynatensis</name>
    <dbReference type="NCBI Taxonomy" id="1141874"/>
    <lineage>
        <taxon>Bacteria</taxon>
        <taxon>Bacillati</taxon>
        <taxon>Actinomycetota</taxon>
        <taxon>Actinomycetes</taxon>
        <taxon>Kitasatosporales</taxon>
        <taxon>Streptomycetaceae</taxon>
        <taxon>Streptomyces</taxon>
    </lineage>
</organism>